<accession>A0AAN9R415</accession>
<gene>
    <name evidence="1" type="ORF">VNO77_00007</name>
</gene>
<proteinExistence type="predicted"/>
<evidence type="ECO:0000313" key="2">
    <source>
        <dbReference type="Proteomes" id="UP001367508"/>
    </source>
</evidence>
<sequence length="84" mass="9584">MQYNVSLSVKFLNLICHAVYITQLAFSRPRCALSLSRPLSALPSAHPKRDDSTETYSTIDSFKGLKQKILQDRKMAATHHYYLP</sequence>
<comment type="caution">
    <text evidence="1">The sequence shown here is derived from an EMBL/GenBank/DDBJ whole genome shotgun (WGS) entry which is preliminary data.</text>
</comment>
<dbReference type="EMBL" id="JAYMYQ010000001">
    <property type="protein sequence ID" value="KAK7358086.1"/>
    <property type="molecule type" value="Genomic_DNA"/>
</dbReference>
<dbReference type="Proteomes" id="UP001367508">
    <property type="component" value="Unassembled WGS sequence"/>
</dbReference>
<protein>
    <submittedName>
        <fullName evidence="1">Uncharacterized protein</fullName>
    </submittedName>
</protein>
<reference evidence="1 2" key="1">
    <citation type="submission" date="2024-01" db="EMBL/GenBank/DDBJ databases">
        <title>The genomes of 5 underutilized Papilionoideae crops provide insights into root nodulation and disease resistanc.</title>
        <authorList>
            <person name="Jiang F."/>
        </authorList>
    </citation>
    <scope>NUCLEOTIDE SEQUENCE [LARGE SCALE GENOMIC DNA]</scope>
    <source>
        <strain evidence="1">LVBAO_FW01</strain>
        <tissue evidence="1">Leaves</tissue>
    </source>
</reference>
<name>A0AAN9R415_CANGL</name>
<evidence type="ECO:0000313" key="1">
    <source>
        <dbReference type="EMBL" id="KAK7358086.1"/>
    </source>
</evidence>
<keyword evidence="2" id="KW-1185">Reference proteome</keyword>
<organism evidence="1 2">
    <name type="scientific">Canavalia gladiata</name>
    <name type="common">Sword bean</name>
    <name type="synonym">Dolichos gladiatus</name>
    <dbReference type="NCBI Taxonomy" id="3824"/>
    <lineage>
        <taxon>Eukaryota</taxon>
        <taxon>Viridiplantae</taxon>
        <taxon>Streptophyta</taxon>
        <taxon>Embryophyta</taxon>
        <taxon>Tracheophyta</taxon>
        <taxon>Spermatophyta</taxon>
        <taxon>Magnoliopsida</taxon>
        <taxon>eudicotyledons</taxon>
        <taxon>Gunneridae</taxon>
        <taxon>Pentapetalae</taxon>
        <taxon>rosids</taxon>
        <taxon>fabids</taxon>
        <taxon>Fabales</taxon>
        <taxon>Fabaceae</taxon>
        <taxon>Papilionoideae</taxon>
        <taxon>50 kb inversion clade</taxon>
        <taxon>NPAAA clade</taxon>
        <taxon>indigoferoid/millettioid clade</taxon>
        <taxon>Phaseoleae</taxon>
        <taxon>Canavalia</taxon>
    </lineage>
</organism>
<dbReference type="AlphaFoldDB" id="A0AAN9R415"/>